<dbReference type="EMBL" id="JAMPKK010000072">
    <property type="protein sequence ID" value="MEP0867476.1"/>
    <property type="molecule type" value="Genomic_DNA"/>
</dbReference>
<accession>A0ABV0JVJ4</accession>
<reference evidence="1 2" key="1">
    <citation type="submission" date="2022-04" db="EMBL/GenBank/DDBJ databases">
        <title>Positive selection, recombination, and allopatry shape intraspecific diversity of widespread and dominant cyanobacteria.</title>
        <authorList>
            <person name="Wei J."/>
            <person name="Shu W."/>
            <person name="Hu C."/>
        </authorList>
    </citation>
    <scope>NUCLEOTIDE SEQUENCE [LARGE SCALE GENOMIC DNA]</scope>
    <source>
        <strain evidence="1 2">GB2-A5</strain>
    </source>
</reference>
<evidence type="ECO:0000313" key="2">
    <source>
        <dbReference type="Proteomes" id="UP001442494"/>
    </source>
</evidence>
<dbReference type="Proteomes" id="UP001442494">
    <property type="component" value="Unassembled WGS sequence"/>
</dbReference>
<evidence type="ECO:0000313" key="1">
    <source>
        <dbReference type="EMBL" id="MEP0867476.1"/>
    </source>
</evidence>
<proteinExistence type="predicted"/>
<keyword evidence="2" id="KW-1185">Reference proteome</keyword>
<protein>
    <submittedName>
        <fullName evidence="1">Uncharacterized protein</fullName>
    </submittedName>
</protein>
<gene>
    <name evidence="1" type="ORF">NDI37_23785</name>
</gene>
<sequence>MQINISDQTKSKLVRQKYALPDQLFEDEVAVNRQKLSSEKLIKIFDQIWEKTLKYAVETAEVCEAKKAYERIPDYSRKHFNDNQEHREFRLKELNVEFIVQLLPLSNKEYELTDIWLLRSVNIDPRRILISFDTLEDRQRFEKIADYLNQKDSELGKQLLLDFMEKFNKSSFS</sequence>
<organism evidence="1 2">
    <name type="scientific">Funiculus sociatus GB2-A5</name>
    <dbReference type="NCBI Taxonomy" id="2933946"/>
    <lineage>
        <taxon>Bacteria</taxon>
        <taxon>Bacillati</taxon>
        <taxon>Cyanobacteriota</taxon>
        <taxon>Cyanophyceae</taxon>
        <taxon>Coleofasciculales</taxon>
        <taxon>Coleofasciculaceae</taxon>
        <taxon>Funiculus</taxon>
    </lineage>
</organism>
<name>A0ABV0JVJ4_9CYAN</name>
<comment type="caution">
    <text evidence="1">The sequence shown here is derived from an EMBL/GenBank/DDBJ whole genome shotgun (WGS) entry which is preliminary data.</text>
</comment>
<dbReference type="RefSeq" id="WP_190419253.1">
    <property type="nucleotide sequence ID" value="NZ_JAMPKK010000072.1"/>
</dbReference>